<dbReference type="InterPro" id="IPR049046">
    <property type="entry name" value="Beta-AFase-like_GH127_middle"/>
</dbReference>
<dbReference type="GO" id="GO:0005975">
    <property type="term" value="P:carbohydrate metabolic process"/>
    <property type="evidence" value="ECO:0007669"/>
    <property type="project" value="InterPro"/>
</dbReference>
<evidence type="ECO:0000259" key="1">
    <source>
        <dbReference type="Pfam" id="PF07944"/>
    </source>
</evidence>
<dbReference type="GO" id="GO:0016787">
    <property type="term" value="F:hydrolase activity"/>
    <property type="evidence" value="ECO:0007669"/>
    <property type="project" value="UniProtKB-KW"/>
</dbReference>
<accession>A0A9D1YPZ6</accession>
<evidence type="ECO:0000259" key="2">
    <source>
        <dbReference type="Pfam" id="PF20736"/>
    </source>
</evidence>
<dbReference type="InterPro" id="IPR008928">
    <property type="entry name" value="6-hairpin_glycosidase_sf"/>
</dbReference>
<dbReference type="PANTHER" id="PTHR43465:SF2">
    <property type="entry name" value="DUF1680 DOMAIN PROTEIN (AFU_ORTHOLOGUE AFUA_1G08910)"/>
    <property type="match status" value="1"/>
</dbReference>
<dbReference type="Proteomes" id="UP000824007">
    <property type="component" value="Unassembled WGS sequence"/>
</dbReference>
<feature type="domain" description="Non-reducing end beta-L-arabinofuranosidase-like GH127 catalytic" evidence="1">
    <location>
        <begin position="35"/>
        <end position="334"/>
    </location>
</feature>
<dbReference type="InterPro" id="IPR049174">
    <property type="entry name" value="Beta-AFase-like"/>
</dbReference>
<comment type="caution">
    <text evidence="3">The sequence shown here is derived from an EMBL/GenBank/DDBJ whole genome shotgun (WGS) entry which is preliminary data.</text>
</comment>
<reference evidence="3" key="2">
    <citation type="submission" date="2021-04" db="EMBL/GenBank/DDBJ databases">
        <authorList>
            <person name="Gilroy R."/>
        </authorList>
    </citation>
    <scope>NUCLEOTIDE SEQUENCE</scope>
    <source>
        <strain evidence="3">ChiSxjej3B15-24422</strain>
    </source>
</reference>
<dbReference type="PANTHER" id="PTHR43465">
    <property type="entry name" value="DUF1680 DOMAIN PROTEIN (AFU_ORTHOLOGUE AFUA_1G08910)"/>
    <property type="match status" value="1"/>
</dbReference>
<name>A0A9D1YPZ6_9FIRM</name>
<reference evidence="3" key="1">
    <citation type="journal article" date="2021" name="PeerJ">
        <title>Extensive microbial diversity within the chicken gut microbiome revealed by metagenomics and culture.</title>
        <authorList>
            <person name="Gilroy R."/>
            <person name="Ravi A."/>
            <person name="Getino M."/>
            <person name="Pursley I."/>
            <person name="Horton D.L."/>
            <person name="Alikhan N.F."/>
            <person name="Baker D."/>
            <person name="Gharbi K."/>
            <person name="Hall N."/>
            <person name="Watson M."/>
            <person name="Adriaenssens E.M."/>
            <person name="Foster-Nyarko E."/>
            <person name="Jarju S."/>
            <person name="Secka A."/>
            <person name="Antonio M."/>
            <person name="Oren A."/>
            <person name="Chaudhuri R.R."/>
            <person name="La Ragione R."/>
            <person name="Hildebrand F."/>
            <person name="Pallen M.J."/>
        </authorList>
    </citation>
    <scope>NUCLEOTIDE SEQUENCE</scope>
    <source>
        <strain evidence="3">ChiSxjej3B15-24422</strain>
    </source>
</reference>
<evidence type="ECO:0000313" key="4">
    <source>
        <dbReference type="Proteomes" id="UP000824007"/>
    </source>
</evidence>
<dbReference type="AlphaFoldDB" id="A0A9D1YPZ6"/>
<keyword evidence="3" id="KW-0378">Hydrolase</keyword>
<evidence type="ECO:0000313" key="3">
    <source>
        <dbReference type="EMBL" id="HIY60691.1"/>
    </source>
</evidence>
<dbReference type="SUPFAM" id="SSF48208">
    <property type="entry name" value="Six-hairpin glycosidases"/>
    <property type="match status" value="1"/>
</dbReference>
<dbReference type="InterPro" id="IPR012878">
    <property type="entry name" value="Beta-AFase-like_GH127_cat"/>
</dbReference>
<dbReference type="EMBL" id="DXDD01000103">
    <property type="protein sequence ID" value="HIY60691.1"/>
    <property type="molecule type" value="Genomic_DNA"/>
</dbReference>
<feature type="domain" description="Non-reducing end beta-L-arabinofuranosidase-like GH127 middle" evidence="2">
    <location>
        <begin position="422"/>
        <end position="514"/>
    </location>
</feature>
<proteinExistence type="predicted"/>
<protein>
    <submittedName>
        <fullName evidence="3">Glycoside hydrolase family 127 protein</fullName>
    </submittedName>
</protein>
<gene>
    <name evidence="3" type="ORF">H9831_08450</name>
</gene>
<dbReference type="Pfam" id="PF07944">
    <property type="entry name" value="Beta-AFase-like_GH127_cat"/>
    <property type="match status" value="1"/>
</dbReference>
<dbReference type="Pfam" id="PF20736">
    <property type="entry name" value="Glyco_hydro127M"/>
    <property type="match status" value="1"/>
</dbReference>
<sequence>MKAVYQGIADEMLRLVEEKQLKDRSLWKLAAKQFAGPADDADHGWRGEYWGKLMRGACMTWQYTGDQELYDILTETVRELLSFQEADGRISTYSRKEEFTGWDLWCRKYVLLGLIHFYEICTDEAFRQQVLEAAGRHLDYVISRIGEGEGKKKITLASDHWLGINSSSILEPVVRLYLRKPEKRYLEFADYIVETGGAEGFHIFEAAYEGRLCPYQYPVTKAYELMSCFEGLLFYAQVKNSEKWRQAVIRFADRLLETEATVAGGSGCEHELFNHSSLMQSGTKYDGLMLETCVTVTWMKLMERVYRLTGELKYLEEAERSAFNALYGAVNTKGAVCGPEAAFDEPYYREVYDRAVRSSGPQMFDSYSPLRAGIRGRAVGGFKSMEENTAYCGCCIAIAAAGCALVPLMAAWDRAEGIEIGILLPGKIRTEVQGVPVELSVKTAYPLPGETMILVQTQEEREWELRIRIPSFAEAGTVRVEAGRRESGEEAVLPGSFLVLKRRWRNGDAVRLSLSWGLRYVRGMENPEDEESARQTAALYGPLTLARDRRLEEKRAEGGDAEKTVFVRTSAEAEIPCQCCLDVTLGEKTFPMIDYASAGKTWRRDSQMEVWIRD</sequence>
<organism evidence="3 4">
    <name type="scientific">Candidatus Eisenbergiella pullistercoris</name>
    <dbReference type="NCBI Taxonomy" id="2838555"/>
    <lineage>
        <taxon>Bacteria</taxon>
        <taxon>Bacillati</taxon>
        <taxon>Bacillota</taxon>
        <taxon>Clostridia</taxon>
        <taxon>Lachnospirales</taxon>
        <taxon>Lachnospiraceae</taxon>
        <taxon>Eisenbergiella</taxon>
    </lineage>
</organism>